<keyword evidence="11" id="KW-1185">Reference proteome</keyword>
<comment type="similarity">
    <text evidence="2">Belongs to the peptidase C19 family.</text>
</comment>
<dbReference type="GO" id="GO:0005829">
    <property type="term" value="C:cytosol"/>
    <property type="evidence" value="ECO:0007669"/>
    <property type="project" value="TreeGrafter"/>
</dbReference>
<proteinExistence type="inferred from homology"/>
<dbReference type="OrthoDB" id="2020758at2759"/>
<dbReference type="PANTHER" id="PTHR24006">
    <property type="entry name" value="UBIQUITIN CARBOXYL-TERMINAL HYDROLASE"/>
    <property type="match status" value="1"/>
</dbReference>
<dbReference type="InterPro" id="IPR050164">
    <property type="entry name" value="Peptidase_C19"/>
</dbReference>
<dbReference type="InterPro" id="IPR028889">
    <property type="entry name" value="USP"/>
</dbReference>
<dbReference type="GO" id="GO:0005634">
    <property type="term" value="C:nucleus"/>
    <property type="evidence" value="ECO:0007669"/>
    <property type="project" value="TreeGrafter"/>
</dbReference>
<evidence type="ECO:0000313" key="10">
    <source>
        <dbReference type="EMBL" id="GAX76570.1"/>
    </source>
</evidence>
<evidence type="ECO:0000256" key="4">
    <source>
        <dbReference type="ARBA" id="ARBA00022670"/>
    </source>
</evidence>
<keyword evidence="6" id="KW-0378">Hydrolase</keyword>
<dbReference type="GO" id="GO:0006508">
    <property type="term" value="P:proteolysis"/>
    <property type="evidence" value="ECO:0007669"/>
    <property type="project" value="UniProtKB-KW"/>
</dbReference>
<dbReference type="SUPFAM" id="SSF54001">
    <property type="entry name" value="Cysteine proteinases"/>
    <property type="match status" value="1"/>
</dbReference>
<reference evidence="10 11" key="1">
    <citation type="submission" date="2017-08" db="EMBL/GenBank/DDBJ databases">
        <title>Acidophilic green algal genome provides insights into adaptation to an acidic environment.</title>
        <authorList>
            <person name="Hirooka S."/>
            <person name="Hirose Y."/>
            <person name="Kanesaki Y."/>
            <person name="Higuchi S."/>
            <person name="Fujiwara T."/>
            <person name="Onuma R."/>
            <person name="Era A."/>
            <person name="Ohbayashi R."/>
            <person name="Uzuka A."/>
            <person name="Nozaki H."/>
            <person name="Yoshikawa H."/>
            <person name="Miyagishima S.Y."/>
        </authorList>
    </citation>
    <scope>NUCLEOTIDE SEQUENCE [LARGE SCALE GENOMIC DNA]</scope>
    <source>
        <strain evidence="10 11">NIES-2499</strain>
    </source>
</reference>
<comment type="catalytic activity">
    <reaction evidence="1">
        <text>Thiol-dependent hydrolysis of ester, thioester, amide, peptide and isopeptide bonds formed by the C-terminal Gly of ubiquitin (a 76-residue protein attached to proteins as an intracellular targeting signal).</text>
        <dbReference type="EC" id="3.4.19.12"/>
    </reaction>
</comment>
<feature type="domain" description="USP" evidence="9">
    <location>
        <begin position="44"/>
        <end position="1117"/>
    </location>
</feature>
<organism evidence="10 11">
    <name type="scientific">Chlamydomonas eustigma</name>
    <dbReference type="NCBI Taxonomy" id="1157962"/>
    <lineage>
        <taxon>Eukaryota</taxon>
        <taxon>Viridiplantae</taxon>
        <taxon>Chlorophyta</taxon>
        <taxon>core chlorophytes</taxon>
        <taxon>Chlorophyceae</taxon>
        <taxon>CS clade</taxon>
        <taxon>Chlamydomonadales</taxon>
        <taxon>Chlamydomonadaceae</taxon>
        <taxon>Chlamydomonas</taxon>
    </lineage>
</organism>
<evidence type="ECO:0000256" key="7">
    <source>
        <dbReference type="ARBA" id="ARBA00022807"/>
    </source>
</evidence>
<dbReference type="Pfam" id="PF00443">
    <property type="entry name" value="UCH"/>
    <property type="match status" value="1"/>
</dbReference>
<evidence type="ECO:0000256" key="1">
    <source>
        <dbReference type="ARBA" id="ARBA00000707"/>
    </source>
</evidence>
<dbReference type="PANTHER" id="PTHR24006:SF888">
    <property type="entry name" value="UBIQUITIN CARBOXYL-TERMINAL HYDROLASE 30"/>
    <property type="match status" value="1"/>
</dbReference>
<dbReference type="AlphaFoldDB" id="A0A250X1F4"/>
<feature type="compositionally biased region" description="Low complexity" evidence="8">
    <location>
        <begin position="763"/>
        <end position="778"/>
    </location>
</feature>
<gene>
    <name evidence="10" type="ORF">CEUSTIGMA_g4016.t1</name>
</gene>
<comment type="caution">
    <text evidence="10">The sequence shown here is derived from an EMBL/GenBank/DDBJ whole genome shotgun (WGS) entry which is preliminary data.</text>
</comment>
<dbReference type="STRING" id="1157962.A0A250X1F4"/>
<dbReference type="Proteomes" id="UP000232323">
    <property type="component" value="Unassembled WGS sequence"/>
</dbReference>
<sequence>MSPMPAEVEGSFEGHAGNGKSSFCCLPAYTSYLENSIDQPSPVTGMKNLGSTCYLNAAFQLLMACSPFVHEIVKLHKSPQHDSHFGKGPLSYTVKEAVLCMSGAKGPTLNPVYNPQALLSAVMRHAQHLKSRQQQDCHELLHILLEGLQEEEMRSRQMAVRLAAKAVQLGKDCSAPTDAVAPAVHPVQKQGADVTSVSNQGFGGFDMHLSSMKKNNTAMQQAPKPGKTAMQQAPNPRPNGKIELPMEQLASSDSCTIVDRVFGGKLTSVILCSCCGNMQVNEESLLDLSLPLSQGNLTEAGNSMQQQQQQQQQRTWQVQQMRAKDTAFLWDRTVHENKAVLDTAFLWSKEVTSRLSDQLDVHAREAVQQQQQEQELSASMACTASDVHKSSPLVPQDNRSSRRFTKNSSYAWKALSSPNTTPTFYHAMKSQASWSAQPSCSWSAQPSCSWSVPTGQRTCLSAEFQLTTSDGEVKACASTTAAADAQPLTFEKAIGSNRSPQTTTVSHCFEVADQHHHTCNEAGLGTSFSSDQGSETGTRRVQKRLCGPSNLTVQLEGHQRQQDAHLQDEVAFNNPEPLFGGGVRKSVSMRSGLLREDQSAAIQVCNLNECLKEFLRPEPVHWACPRARSMSVPVPIGGSSENGAVDLCRRSASFKKQVSWSERQSVVYIPPSTSGPGRPSSPAPRRGSSQQGCTGALSLVGLPDPSTDALSLVGLPDPSVTMRIGAGCSTDAVVLESVERDLHDSLDVRKARSKVSVVDKQQEASSSREASCEAASSAEEGDDVFEMEDFSSEMHRRSHVSALIMTLQSSSRTAGSGHDFSSFKQLRSDVSGLRSDVSGSSLPSDYQGIMAAPGTSHNSSCHSISRRLLTRCSSLPVRGALKKTGHYSSGTASPGCLAAGPSGSLDGTGPAKKMYCLSEVPAALLLHLKRFNCTSATQVAVGMDKLDVHVAFDAVMKVEVMRHVAPACTDQTNQQQHHEAFTGSPLQDRHGCSTLERVDHATYSLVGVVEHVGCLQSGHYVAYVLRSQPDVVDTGNDRQMPTSTSGAVHHDSIEIGSYGGGGGDIRVDVASQPAIKALSSGVAGERRWYRISDASVKGVTWEEVCAAQAYMLLYERT</sequence>
<evidence type="ECO:0000256" key="2">
    <source>
        <dbReference type="ARBA" id="ARBA00009085"/>
    </source>
</evidence>
<evidence type="ECO:0000313" key="11">
    <source>
        <dbReference type="Proteomes" id="UP000232323"/>
    </source>
</evidence>
<dbReference type="InterPro" id="IPR038765">
    <property type="entry name" value="Papain-like_cys_pep_sf"/>
</dbReference>
<dbReference type="EC" id="3.4.19.12" evidence="3"/>
<evidence type="ECO:0000256" key="5">
    <source>
        <dbReference type="ARBA" id="ARBA00022786"/>
    </source>
</evidence>
<evidence type="ECO:0000256" key="8">
    <source>
        <dbReference type="SAM" id="MobiDB-lite"/>
    </source>
</evidence>
<keyword evidence="7" id="KW-0788">Thiol protease</keyword>
<dbReference type="Gene3D" id="3.90.70.10">
    <property type="entry name" value="Cysteine proteinases"/>
    <property type="match status" value="2"/>
</dbReference>
<evidence type="ECO:0000259" key="9">
    <source>
        <dbReference type="PROSITE" id="PS50235"/>
    </source>
</evidence>
<dbReference type="EMBL" id="BEGY01000018">
    <property type="protein sequence ID" value="GAX76570.1"/>
    <property type="molecule type" value="Genomic_DNA"/>
</dbReference>
<keyword evidence="4" id="KW-0645">Protease</keyword>
<feature type="region of interest" description="Disordered" evidence="8">
    <location>
        <begin position="756"/>
        <end position="783"/>
    </location>
</feature>
<dbReference type="GO" id="GO:0004843">
    <property type="term" value="F:cysteine-type deubiquitinase activity"/>
    <property type="evidence" value="ECO:0007669"/>
    <property type="project" value="UniProtKB-EC"/>
</dbReference>
<evidence type="ECO:0000256" key="6">
    <source>
        <dbReference type="ARBA" id="ARBA00022801"/>
    </source>
</evidence>
<dbReference type="PROSITE" id="PS00973">
    <property type="entry name" value="USP_2"/>
    <property type="match status" value="1"/>
</dbReference>
<dbReference type="GO" id="GO:0016579">
    <property type="term" value="P:protein deubiquitination"/>
    <property type="evidence" value="ECO:0007669"/>
    <property type="project" value="InterPro"/>
</dbReference>
<evidence type="ECO:0000256" key="3">
    <source>
        <dbReference type="ARBA" id="ARBA00012759"/>
    </source>
</evidence>
<dbReference type="PROSITE" id="PS50235">
    <property type="entry name" value="USP_3"/>
    <property type="match status" value="1"/>
</dbReference>
<name>A0A250X1F4_9CHLO</name>
<accession>A0A250X1F4</accession>
<feature type="region of interest" description="Disordered" evidence="8">
    <location>
        <begin position="666"/>
        <end position="696"/>
    </location>
</feature>
<feature type="compositionally biased region" description="Low complexity" evidence="8">
    <location>
        <begin position="670"/>
        <end position="689"/>
    </location>
</feature>
<dbReference type="InterPro" id="IPR018200">
    <property type="entry name" value="USP_CS"/>
</dbReference>
<dbReference type="InterPro" id="IPR001394">
    <property type="entry name" value="Peptidase_C19_UCH"/>
</dbReference>
<protein>
    <recommendedName>
        <fullName evidence="3">ubiquitinyl hydrolase 1</fullName>
        <ecNumber evidence="3">3.4.19.12</ecNumber>
    </recommendedName>
</protein>
<keyword evidence="5" id="KW-0833">Ubl conjugation pathway</keyword>
<dbReference type="PROSITE" id="PS00972">
    <property type="entry name" value="USP_1"/>
    <property type="match status" value="1"/>
</dbReference>